<dbReference type="PROSITE" id="PS00687">
    <property type="entry name" value="ALDEHYDE_DEHYDR_GLU"/>
    <property type="match status" value="1"/>
</dbReference>
<dbReference type="PANTHER" id="PTHR11699">
    <property type="entry name" value="ALDEHYDE DEHYDROGENASE-RELATED"/>
    <property type="match status" value="1"/>
</dbReference>
<evidence type="ECO:0000256" key="3">
    <source>
        <dbReference type="PROSITE-ProRule" id="PRU10007"/>
    </source>
</evidence>
<evidence type="ECO:0000256" key="2">
    <source>
        <dbReference type="ARBA" id="ARBA00023002"/>
    </source>
</evidence>
<dbReference type="Gene3D" id="3.40.605.10">
    <property type="entry name" value="Aldehyde Dehydrogenase, Chain A, domain 1"/>
    <property type="match status" value="1"/>
</dbReference>
<evidence type="ECO:0000313" key="6">
    <source>
        <dbReference type="EMBL" id="ANG63546.1"/>
    </source>
</evidence>
<dbReference type="InterPro" id="IPR016163">
    <property type="entry name" value="Ald_DH_C"/>
</dbReference>
<dbReference type="FunFam" id="3.40.309.10:FF:000012">
    <property type="entry name" value="Betaine aldehyde dehydrogenase"/>
    <property type="match status" value="1"/>
</dbReference>
<dbReference type="Gene3D" id="3.40.309.10">
    <property type="entry name" value="Aldehyde Dehydrogenase, Chain A, domain 2"/>
    <property type="match status" value="1"/>
</dbReference>
<dbReference type="OrthoDB" id="9812625at2"/>
<reference evidence="7" key="1">
    <citation type="submission" date="2016-05" db="EMBL/GenBank/DDBJ databases">
        <authorList>
            <person name="Baek K."/>
            <person name="Yang S.-J."/>
        </authorList>
    </citation>
    <scope>NUCLEOTIDE SEQUENCE [LARGE SCALE GENOMIC DNA]</scope>
    <source>
        <strain evidence="7">ST58-10</strain>
    </source>
</reference>
<comment type="similarity">
    <text evidence="1 4">Belongs to the aldehyde dehydrogenase family.</text>
</comment>
<keyword evidence="7" id="KW-1185">Reference proteome</keyword>
<dbReference type="InterPro" id="IPR016160">
    <property type="entry name" value="Ald_DH_CS_CYS"/>
</dbReference>
<organism evidence="6 7">
    <name type="scientific">Marinobacterium aestuarii</name>
    <dbReference type="NCBI Taxonomy" id="1821621"/>
    <lineage>
        <taxon>Bacteria</taxon>
        <taxon>Pseudomonadati</taxon>
        <taxon>Pseudomonadota</taxon>
        <taxon>Gammaproteobacteria</taxon>
        <taxon>Oceanospirillales</taxon>
        <taxon>Oceanospirillaceae</taxon>
        <taxon>Marinobacterium</taxon>
    </lineage>
</organism>
<dbReference type="PROSITE" id="PS00070">
    <property type="entry name" value="ALDEHYDE_DEHYDR_CYS"/>
    <property type="match status" value="1"/>
</dbReference>
<dbReference type="KEGG" id="mars:A8C75_14400"/>
<dbReference type="InterPro" id="IPR029510">
    <property type="entry name" value="Ald_DH_CS_GLU"/>
</dbReference>
<dbReference type="SUPFAM" id="SSF53720">
    <property type="entry name" value="ALDH-like"/>
    <property type="match status" value="1"/>
</dbReference>
<dbReference type="GO" id="GO:0004030">
    <property type="term" value="F:aldehyde dehydrogenase [NAD(P)+] activity"/>
    <property type="evidence" value="ECO:0007669"/>
    <property type="project" value="UniProtKB-ARBA"/>
</dbReference>
<dbReference type="FunFam" id="3.40.605.10:FF:000001">
    <property type="entry name" value="Aldehyde dehydrogenase 1"/>
    <property type="match status" value="1"/>
</dbReference>
<evidence type="ECO:0000256" key="1">
    <source>
        <dbReference type="ARBA" id="ARBA00009986"/>
    </source>
</evidence>
<dbReference type="AlphaFoldDB" id="A0A1A9F024"/>
<dbReference type="RefSeq" id="WP_067383752.1">
    <property type="nucleotide sequence ID" value="NZ_CP015839.1"/>
</dbReference>
<accession>A0A1A9F024</accession>
<dbReference type="STRING" id="1821621.A8C75_14400"/>
<dbReference type="InterPro" id="IPR015590">
    <property type="entry name" value="Aldehyde_DH_dom"/>
</dbReference>
<evidence type="ECO:0000256" key="4">
    <source>
        <dbReference type="RuleBase" id="RU003345"/>
    </source>
</evidence>
<dbReference type="Proteomes" id="UP000078070">
    <property type="component" value="Chromosome"/>
</dbReference>
<dbReference type="Pfam" id="PF00171">
    <property type="entry name" value="Aldedh"/>
    <property type="match status" value="1"/>
</dbReference>
<dbReference type="InterPro" id="IPR016161">
    <property type="entry name" value="Ald_DH/histidinol_DH"/>
</dbReference>
<proteinExistence type="inferred from homology"/>
<keyword evidence="2 4" id="KW-0560">Oxidoreductase</keyword>
<dbReference type="CDD" id="cd07112">
    <property type="entry name" value="ALDH_GABALDH-PuuC"/>
    <property type="match status" value="1"/>
</dbReference>
<gene>
    <name evidence="6" type="ORF">A8C75_14400</name>
</gene>
<feature type="domain" description="Aldehyde dehydrogenase" evidence="5">
    <location>
        <begin position="31"/>
        <end position="493"/>
    </location>
</feature>
<protein>
    <submittedName>
        <fullName evidence="6">Aldehyde dehydrogenase PuuC</fullName>
    </submittedName>
</protein>
<evidence type="ECO:0000313" key="7">
    <source>
        <dbReference type="Proteomes" id="UP000078070"/>
    </source>
</evidence>
<name>A0A1A9F024_9GAMM</name>
<feature type="active site" evidence="3">
    <location>
        <position position="267"/>
    </location>
</feature>
<sequence>MANKSYDDWKAQAADLAFCNQAWIDGRFVPAISGETFATVNPATEQILAEVAACDSADVDVAVHSARAAFARGDWSERSPEQRKQVLLKLADLIEQHQDELALLDTLDMGKSIAESTGLDLPSSIGCWRWTAEAVDKIYGEIAPTGNDALALMSREPIGVVGAIVPWNYPLMMATWKLAPALAAGNSVVLKPSEKSPLSVLRLAQLAQDAGLPDGVLNVLPGYGHTAGKALALHMDVDVLVFTGSTRVAGMLMEYAGQSNLKRVWLEAGGKSPNIIFDDCDDIAEAAANAAAAIYSNQGEVCIAASRLYVQKGIRDEFLAALQGAAKAYRPGDPLDPATTMGPLVDAAQLESVNRYIASGLDEGGTLVLGGVREHRAGEGFYAQPTLISDAHNGMTFVREEIFGPVLALCEFDTEEEAVRLANDSVYGLGACVWTSNLKRAHRVSRKIQSGMVWVNGWGDGDQSVAFGGVKGSGNGRDKSLHALEKYTELKTIWIRL</sequence>
<reference evidence="6 7" key="2">
    <citation type="journal article" date="2018" name="Int. J. Syst. Evol. Microbiol.">
        <title>Marinobacterium aestuarii sp. nov., a benzene-degrading marine bacterium isolated from estuary sediment.</title>
        <authorList>
            <person name="Bae S.S."/>
            <person name="Jung J."/>
            <person name="Chung D."/>
            <person name="Baek K."/>
        </authorList>
    </citation>
    <scope>NUCLEOTIDE SEQUENCE [LARGE SCALE GENOMIC DNA]</scope>
    <source>
        <strain evidence="6 7">ST58-10</strain>
    </source>
</reference>
<dbReference type="InterPro" id="IPR016162">
    <property type="entry name" value="Ald_DH_N"/>
</dbReference>
<dbReference type="EMBL" id="CP015839">
    <property type="protein sequence ID" value="ANG63546.1"/>
    <property type="molecule type" value="Genomic_DNA"/>
</dbReference>
<evidence type="ECO:0000259" key="5">
    <source>
        <dbReference type="Pfam" id="PF00171"/>
    </source>
</evidence>